<reference evidence="1" key="1">
    <citation type="submission" date="2016-04" db="EMBL/GenBank/DDBJ databases">
        <authorList>
            <person name="Evans L.H."/>
            <person name="Alamgir A."/>
            <person name="Owens N."/>
            <person name="Weber N.D."/>
            <person name="Virtaneva K."/>
            <person name="Barbian K."/>
            <person name="Babar A."/>
            <person name="Rosenke K."/>
        </authorList>
    </citation>
    <scope>NUCLEOTIDE SEQUENCE</scope>
    <source>
        <strain evidence="1">86-1</strain>
    </source>
</reference>
<sequence>MLLSVFVEFFNHEVKGVTRSFFVNRMLRSAQHGKIIINFSLLIVFCVTF</sequence>
<dbReference type="AlphaFoldDB" id="A0A212J1E9"/>
<organism evidence="1">
    <name type="scientific">uncultured Dysgonomonas sp</name>
    <dbReference type="NCBI Taxonomy" id="206096"/>
    <lineage>
        <taxon>Bacteria</taxon>
        <taxon>Pseudomonadati</taxon>
        <taxon>Bacteroidota</taxon>
        <taxon>Bacteroidia</taxon>
        <taxon>Bacteroidales</taxon>
        <taxon>Dysgonomonadaceae</taxon>
        <taxon>Dysgonomonas</taxon>
        <taxon>environmental samples</taxon>
    </lineage>
</organism>
<name>A0A212J1E9_9BACT</name>
<gene>
    <name evidence="1" type="ORF">KL86DYS1_10829</name>
</gene>
<dbReference type="EMBL" id="FLUM01000001">
    <property type="protein sequence ID" value="SBV93292.1"/>
    <property type="molecule type" value="Genomic_DNA"/>
</dbReference>
<proteinExistence type="predicted"/>
<accession>A0A212J1E9</accession>
<protein>
    <submittedName>
        <fullName evidence="1">Uncharacterized protein</fullName>
    </submittedName>
</protein>
<evidence type="ECO:0000313" key="1">
    <source>
        <dbReference type="EMBL" id="SBV93292.1"/>
    </source>
</evidence>